<feature type="compositionally biased region" description="Low complexity" evidence="1">
    <location>
        <begin position="538"/>
        <end position="549"/>
    </location>
</feature>
<dbReference type="Pfam" id="PF06022">
    <property type="entry name" value="Cir_Bir_Yir"/>
    <property type="match status" value="1"/>
</dbReference>
<feature type="compositionally biased region" description="Polar residues" evidence="1">
    <location>
        <begin position="267"/>
        <end position="282"/>
    </location>
</feature>
<keyword evidence="2" id="KW-0472">Membrane</keyword>
<name>A0A1D3LAJ8_PLACE</name>
<feature type="compositionally biased region" description="Polar residues" evidence="1">
    <location>
        <begin position="347"/>
        <end position="366"/>
    </location>
</feature>
<accession>A0A1D3LAJ8</accession>
<reference evidence="3 4" key="1">
    <citation type="submission" date="2016-08" db="EMBL/GenBank/DDBJ databases">
        <authorList>
            <consortium name="Pathogen Informatics"/>
        </authorList>
    </citation>
    <scope>NUCLEOTIDE SEQUENCE [LARGE SCALE GENOMIC DNA]</scope>
    <source>
        <strain evidence="3 4">DK</strain>
    </source>
</reference>
<sequence>METEKMCGLLIEADRYFDGKNVDTTKINEYSTIKGYCHNGDCKTNEELINALTTYIFKLFKDSIKSDEYNDYDEYFLLWISDKLFKIRKESKDKKPKKPYMDTITLNSAYERYLKNHKVKFGYWDFFDNIKGLKEANLEYMSEFYKLLNNICNTIVYYEKNDPQSKELSKYFNRCLVQYRTLYMNISECNSYLHLLKKLKGIYDDFRVSAISKSDSKSELATNLKKLTTLDGVEINGTKGFKQYRITKKKCNSLDKKNTKPKKAEKSSLQPSNQLKYSQHETSPPRKSETKEPKLQSSERQTPEQPKDNQRETSQVSASKPGLKNTPKISDIQPKGPSIEQKDSGSDPGNQGASSHQGGDTGSGANDESDGTDTEQGGSDDGLVNEAGNPGNGKNFSKGGAGDLSDGDQGSQEGSDSSGGSGNEQGATDSTPGEKETQNASWPPFDIKQYIFSIPLKGVEQLNKAINFYNANREKIKEAIDTINSLYNTSVSNIKNNFYKYIEFFNNFINNLSNDFKQVESPPDSGDKKSGSGGTGGDPPTDNNPSQPQKDSDKQDSQTTKTTENSKEQNQVQKSSQDTLGSQNFDRTDQEEPQRPVAAPVIIPENPGSEVKGSETTGIGNIYIFKEHKQIVISIIVLLIPIALAIIYKYLSFGRRNELKRKKNMEKVINLFGVNKMAKTVINSTDGKKQIQIIIKSPSRQKQIKKSINPAYGEKSPSLNIYKLMQADPVPFINLFFLLIFFVYKRKRDFIE</sequence>
<feature type="compositionally biased region" description="Polar residues" evidence="1">
    <location>
        <begin position="568"/>
        <end position="585"/>
    </location>
</feature>
<feature type="compositionally biased region" description="Low complexity" evidence="1">
    <location>
        <begin position="403"/>
        <end position="416"/>
    </location>
</feature>
<keyword evidence="2" id="KW-0812">Transmembrane</keyword>
<feature type="compositionally biased region" description="Basic and acidic residues" evidence="1">
    <location>
        <begin position="301"/>
        <end position="311"/>
    </location>
</feature>
<dbReference type="AlphaFoldDB" id="A0A1D3LAJ8"/>
<evidence type="ECO:0000313" key="4">
    <source>
        <dbReference type="Proteomes" id="UP000195879"/>
    </source>
</evidence>
<feature type="region of interest" description="Disordered" evidence="1">
    <location>
        <begin position="252"/>
        <end position="442"/>
    </location>
</feature>
<keyword evidence="2" id="KW-1133">Transmembrane helix</keyword>
<dbReference type="InterPro" id="IPR006477">
    <property type="entry name" value="Yir_bir_cir"/>
</dbReference>
<gene>
    <name evidence="3" type="ORF">PCHDK_000548700</name>
</gene>
<dbReference type="EMBL" id="FMIO01000498">
    <property type="protein sequence ID" value="SCL96023.1"/>
    <property type="molecule type" value="Genomic_DNA"/>
</dbReference>
<evidence type="ECO:0000256" key="1">
    <source>
        <dbReference type="SAM" id="MobiDB-lite"/>
    </source>
</evidence>
<feature type="region of interest" description="Disordered" evidence="1">
    <location>
        <begin position="516"/>
        <end position="616"/>
    </location>
</feature>
<organism evidence="3 4">
    <name type="scientific">Plasmodium chabaudi adami</name>
    <dbReference type="NCBI Taxonomy" id="5826"/>
    <lineage>
        <taxon>Eukaryota</taxon>
        <taxon>Sar</taxon>
        <taxon>Alveolata</taxon>
        <taxon>Apicomplexa</taxon>
        <taxon>Aconoidasida</taxon>
        <taxon>Haemosporida</taxon>
        <taxon>Plasmodiidae</taxon>
        <taxon>Plasmodium</taxon>
        <taxon>Plasmodium (Vinckeia)</taxon>
    </lineage>
</organism>
<evidence type="ECO:0000313" key="3">
    <source>
        <dbReference type="EMBL" id="SCL96023.1"/>
    </source>
</evidence>
<protein>
    <submittedName>
        <fullName evidence="3">Plasmodium variant antigen protein Cir/Yir/Bir, putative</fullName>
    </submittedName>
</protein>
<dbReference type="Proteomes" id="UP000195879">
    <property type="component" value="Unassembled WGS sequence"/>
</dbReference>
<feature type="transmembrane region" description="Helical" evidence="2">
    <location>
        <begin position="631"/>
        <end position="651"/>
    </location>
</feature>
<feature type="compositionally biased region" description="Basic and acidic residues" evidence="1">
    <location>
        <begin position="283"/>
        <end position="294"/>
    </location>
</feature>
<feature type="compositionally biased region" description="Basic and acidic residues" evidence="1">
    <location>
        <begin position="252"/>
        <end position="266"/>
    </location>
</feature>
<evidence type="ECO:0000256" key="2">
    <source>
        <dbReference type="SAM" id="Phobius"/>
    </source>
</evidence>
<proteinExistence type="predicted"/>